<feature type="domain" description="Phosphoribulokinase/uridine kinase" evidence="1">
    <location>
        <begin position="226"/>
        <end position="422"/>
    </location>
</feature>
<evidence type="ECO:0000259" key="1">
    <source>
        <dbReference type="Pfam" id="PF00485"/>
    </source>
</evidence>
<dbReference type="InterPro" id="IPR006083">
    <property type="entry name" value="PRK/URK"/>
</dbReference>
<dbReference type="SUPFAM" id="SSF52540">
    <property type="entry name" value="P-loop containing nucleoside triphosphate hydrolases"/>
    <property type="match status" value="1"/>
</dbReference>
<dbReference type="GO" id="GO:0016301">
    <property type="term" value="F:kinase activity"/>
    <property type="evidence" value="ECO:0007669"/>
    <property type="project" value="UniProtKB-KW"/>
</dbReference>
<dbReference type="AlphaFoldDB" id="A0A7L6N552"/>
<protein>
    <submittedName>
        <fullName evidence="2">Nucleoside kinase</fullName>
    </submittedName>
</protein>
<dbReference type="KEGG" id="tbk:HF295_02020"/>
<evidence type="ECO:0000313" key="2">
    <source>
        <dbReference type="EMBL" id="QLY39699.1"/>
    </source>
</evidence>
<keyword evidence="3" id="KW-1185">Reference proteome</keyword>
<organism evidence="2 3">
    <name type="scientific">Hujiaoplasma nucleasis</name>
    <dbReference type="NCBI Taxonomy" id="2725268"/>
    <lineage>
        <taxon>Bacteria</taxon>
        <taxon>Bacillati</taxon>
        <taxon>Mycoplasmatota</taxon>
        <taxon>Mollicutes</taxon>
        <taxon>Candidatus Izemoplasmatales</taxon>
        <taxon>Hujiaoplasmataceae</taxon>
        <taxon>Hujiaoplasma</taxon>
    </lineage>
</organism>
<keyword evidence="2" id="KW-0418">Kinase</keyword>
<accession>A0A7L6N552</accession>
<gene>
    <name evidence="2" type="ORF">HF295_02020</name>
</gene>
<dbReference type="PANTHER" id="PTHR10285">
    <property type="entry name" value="URIDINE KINASE"/>
    <property type="match status" value="1"/>
</dbReference>
<sequence>MLDYSFYDSTRIYATSMRYLVAMATYRTYPEIEIKFSNSISMGIYGRGVENDINQEMLKNIKKEMDNIIAADYKITRKQVSIDYAKDYYGSLGYDDKVNALEYRKEKVNIYTCDDYKNYMYGYMVPSTSYLKDYELVYLNPGFLIQYPRREEKGEIPEFSNSPKFFDVLSKAEEWSKNLKVDMIYKMNHRIENGDAKKLIEICENGHDQQLKTLAEKIHARKDVRLIAIAGPSSSGKTTFSLRLEQALKTYDIKPLMISIDNYYLPVEQAPLDEHGKPDLEHIDALDIELFNQNILDLIAGKAVELPYFDFMLRKRSFKPAFIIDEKTPIVIEGIHALNDQLSQHIPKHQKFKIYISPFSQINIDYNNPINLTDLRLLRRIVRDLQFRNTSPEETLDMWPSVRRGEYKWIYPHIENSDFIFNSELSYEFAILKQYAEDALNTIDRESHHFIQANRLLKFLKYFKTIDASLVPKHSLLREFIGGSQFEH</sequence>
<dbReference type="RefSeq" id="WP_312032178.1">
    <property type="nucleotide sequence ID" value="NZ_CP051151.1"/>
</dbReference>
<dbReference type="Gene3D" id="3.30.980.10">
    <property type="entry name" value="Threonyl-trna Synthetase, Chain A, domain 2"/>
    <property type="match status" value="1"/>
</dbReference>
<dbReference type="InterPro" id="IPR027417">
    <property type="entry name" value="P-loop_NTPase"/>
</dbReference>
<dbReference type="Proteomes" id="UP000512167">
    <property type="component" value="Chromosome"/>
</dbReference>
<proteinExistence type="predicted"/>
<dbReference type="Pfam" id="PF00485">
    <property type="entry name" value="PRK"/>
    <property type="match status" value="1"/>
</dbReference>
<name>A0A7L6N552_9MOLU</name>
<keyword evidence="2" id="KW-0808">Transferase</keyword>
<dbReference type="PRINTS" id="PR00988">
    <property type="entry name" value="URIDINKINASE"/>
</dbReference>
<reference evidence="2 3" key="1">
    <citation type="submission" date="2020-04" db="EMBL/GenBank/DDBJ databases">
        <authorList>
            <person name="Zheng R.K."/>
            <person name="Sun C.M."/>
        </authorList>
    </citation>
    <scope>NUCLEOTIDE SEQUENCE [LARGE SCALE GENOMIC DNA]</scope>
    <source>
        <strain evidence="3">zrk29</strain>
    </source>
</reference>
<dbReference type="InterPro" id="IPR018163">
    <property type="entry name" value="Thr/Ala-tRNA-synth_IIc_edit"/>
</dbReference>
<dbReference type="CDD" id="cd02028">
    <property type="entry name" value="UMPK_like"/>
    <property type="match status" value="1"/>
</dbReference>
<dbReference type="Gene3D" id="3.40.50.300">
    <property type="entry name" value="P-loop containing nucleotide triphosphate hydrolases"/>
    <property type="match status" value="1"/>
</dbReference>
<dbReference type="SUPFAM" id="SSF55186">
    <property type="entry name" value="ThrRS/AlaRS common domain"/>
    <property type="match status" value="1"/>
</dbReference>
<dbReference type="GO" id="GO:0005524">
    <property type="term" value="F:ATP binding"/>
    <property type="evidence" value="ECO:0007669"/>
    <property type="project" value="InterPro"/>
</dbReference>
<evidence type="ECO:0000313" key="3">
    <source>
        <dbReference type="Proteomes" id="UP000512167"/>
    </source>
</evidence>
<dbReference type="EMBL" id="CP051151">
    <property type="protein sequence ID" value="QLY39699.1"/>
    <property type="molecule type" value="Genomic_DNA"/>
</dbReference>